<dbReference type="GO" id="GO:0003677">
    <property type="term" value="F:DNA binding"/>
    <property type="evidence" value="ECO:0007669"/>
    <property type="project" value="UniProtKB-UniRule"/>
</dbReference>
<dbReference type="PANTHER" id="PTHR12532:SF6">
    <property type="entry name" value="TRANSCRIPTIONAL REGULATORY PROTEIN YEBC-RELATED"/>
    <property type="match status" value="1"/>
</dbReference>
<dbReference type="AlphaFoldDB" id="A0A0G1YHX3"/>
<evidence type="ECO:0000256" key="3">
    <source>
        <dbReference type="ARBA" id="ARBA00023015"/>
    </source>
</evidence>
<comment type="caution">
    <text evidence="9">The sequence shown here is derived from an EMBL/GenBank/DDBJ whole genome shotgun (WGS) entry which is preliminary data.</text>
</comment>
<dbReference type="PANTHER" id="PTHR12532">
    <property type="entry name" value="TRANSLATIONAL ACTIVATOR OF CYTOCHROME C OXIDASE 1"/>
    <property type="match status" value="1"/>
</dbReference>
<keyword evidence="2 6" id="KW-0963">Cytoplasm</keyword>
<organism evidence="9 10">
    <name type="scientific">Candidatus Magasanikbacteria bacterium GW2011_GWA2_56_11</name>
    <dbReference type="NCBI Taxonomy" id="1619044"/>
    <lineage>
        <taxon>Bacteria</taxon>
        <taxon>Candidatus Magasanikiibacteriota</taxon>
    </lineage>
</organism>
<comment type="subcellular location">
    <subcellularLocation>
        <location evidence="6">Cytoplasm</location>
    </subcellularLocation>
</comment>
<reference evidence="9 10" key="1">
    <citation type="journal article" date="2015" name="Nature">
        <title>rRNA introns, odd ribosomes, and small enigmatic genomes across a large radiation of phyla.</title>
        <authorList>
            <person name="Brown C.T."/>
            <person name="Hug L.A."/>
            <person name="Thomas B.C."/>
            <person name="Sharon I."/>
            <person name="Castelle C.J."/>
            <person name="Singh A."/>
            <person name="Wilkins M.J."/>
            <person name="Williams K.H."/>
            <person name="Banfield J.F."/>
        </authorList>
    </citation>
    <scope>NUCLEOTIDE SEQUENCE [LARGE SCALE GENOMIC DNA]</scope>
</reference>
<feature type="domain" description="TACO1/YebC-like second and third" evidence="7">
    <location>
        <begin position="83"/>
        <end position="242"/>
    </location>
</feature>
<dbReference type="STRING" id="1619044.UY92_C0003G0011"/>
<dbReference type="Pfam" id="PF01709">
    <property type="entry name" value="Transcrip_reg"/>
    <property type="match status" value="1"/>
</dbReference>
<dbReference type="PATRIC" id="fig|1619044.3.peg.211"/>
<protein>
    <recommendedName>
        <fullName evidence="6">Probable transcriptional regulatory protein UY92_C0003G0011</fullName>
    </recommendedName>
</protein>
<dbReference type="InterPro" id="IPR049083">
    <property type="entry name" value="TACO1_YebC_N"/>
</dbReference>
<dbReference type="NCBIfam" id="TIGR01033">
    <property type="entry name" value="YebC/PmpR family DNA-binding transcriptional regulator"/>
    <property type="match status" value="1"/>
</dbReference>
<evidence type="ECO:0000256" key="1">
    <source>
        <dbReference type="ARBA" id="ARBA00008724"/>
    </source>
</evidence>
<comment type="similarity">
    <text evidence="1 6">Belongs to the TACO1 family.</text>
</comment>
<keyword evidence="4 6" id="KW-0238">DNA-binding</keyword>
<evidence type="ECO:0000259" key="8">
    <source>
        <dbReference type="Pfam" id="PF20772"/>
    </source>
</evidence>
<evidence type="ECO:0000313" key="10">
    <source>
        <dbReference type="Proteomes" id="UP000033870"/>
    </source>
</evidence>
<evidence type="ECO:0000256" key="2">
    <source>
        <dbReference type="ARBA" id="ARBA00022490"/>
    </source>
</evidence>
<dbReference type="HAMAP" id="MF_00693">
    <property type="entry name" value="Transcrip_reg_TACO1"/>
    <property type="match status" value="1"/>
</dbReference>
<proteinExistence type="inferred from homology"/>
<dbReference type="InterPro" id="IPR002876">
    <property type="entry name" value="Transcrip_reg_TACO1-like"/>
</dbReference>
<dbReference type="Gene3D" id="1.10.10.200">
    <property type="match status" value="1"/>
</dbReference>
<dbReference type="Gene3D" id="3.30.70.980">
    <property type="match status" value="2"/>
</dbReference>
<dbReference type="InterPro" id="IPR029072">
    <property type="entry name" value="YebC-like"/>
</dbReference>
<dbReference type="InterPro" id="IPR048300">
    <property type="entry name" value="TACO1_YebC-like_2nd/3rd_dom"/>
</dbReference>
<dbReference type="FunFam" id="1.10.10.200:FF:000002">
    <property type="entry name" value="Probable transcriptional regulatory protein CLM62_37755"/>
    <property type="match status" value="1"/>
</dbReference>
<keyword evidence="5 6" id="KW-0804">Transcription</keyword>
<sequence>MARHSKWHNIQVRKGKQDKLKGSAFTKLARLITIAAKEGGGNPEMNFSLRLAIEKAKAANLPKDNIDRAIKRGTGELGDEAALEELLYEGFGPGGIAFLVEVVTDNRNRSAGEVKNIFTKHGGSVAGPGSVQWQFERRAVVRVGESQRPKIKDREPEFELAVIDAGAEDIVVSELGWEIICAVDKFQPVLHTVERFGIEPEESGLEWLPKDRVSADEAGSEQAAGLYGALEDHDDVRAVYTNEV</sequence>
<accession>A0A0G1YHX3</accession>
<dbReference type="InterPro" id="IPR017856">
    <property type="entry name" value="Integrase-like_N"/>
</dbReference>
<feature type="domain" description="TACO1/YebC-like N-terminal" evidence="8">
    <location>
        <begin position="5"/>
        <end position="76"/>
    </location>
</feature>
<evidence type="ECO:0000256" key="4">
    <source>
        <dbReference type="ARBA" id="ARBA00023125"/>
    </source>
</evidence>
<gene>
    <name evidence="9" type="ORF">UY92_C0003G0011</name>
</gene>
<evidence type="ECO:0000313" key="9">
    <source>
        <dbReference type="EMBL" id="KKW42805.1"/>
    </source>
</evidence>
<evidence type="ECO:0000256" key="5">
    <source>
        <dbReference type="ARBA" id="ARBA00023163"/>
    </source>
</evidence>
<dbReference type="InterPro" id="IPR026564">
    <property type="entry name" value="Transcrip_reg_TACO1-like_dom3"/>
</dbReference>
<dbReference type="Pfam" id="PF20772">
    <property type="entry name" value="TACO1_YebC_N"/>
    <property type="match status" value="1"/>
</dbReference>
<dbReference type="SUPFAM" id="SSF75625">
    <property type="entry name" value="YebC-like"/>
    <property type="match status" value="1"/>
</dbReference>
<keyword evidence="3 6" id="KW-0805">Transcription regulation</keyword>
<name>A0A0G1YHX3_9BACT</name>
<evidence type="ECO:0000256" key="6">
    <source>
        <dbReference type="HAMAP-Rule" id="MF_00693"/>
    </source>
</evidence>
<evidence type="ECO:0000259" key="7">
    <source>
        <dbReference type="Pfam" id="PF01709"/>
    </source>
</evidence>
<dbReference type="Proteomes" id="UP000033870">
    <property type="component" value="Unassembled WGS sequence"/>
</dbReference>
<dbReference type="NCBIfam" id="NF001030">
    <property type="entry name" value="PRK00110.1"/>
    <property type="match status" value="1"/>
</dbReference>
<dbReference type="GO" id="GO:0005829">
    <property type="term" value="C:cytosol"/>
    <property type="evidence" value="ECO:0007669"/>
    <property type="project" value="TreeGrafter"/>
</dbReference>
<dbReference type="EMBL" id="LCRX01000003">
    <property type="protein sequence ID" value="KKW42805.1"/>
    <property type="molecule type" value="Genomic_DNA"/>
</dbReference>
<dbReference type="GO" id="GO:0006355">
    <property type="term" value="P:regulation of DNA-templated transcription"/>
    <property type="evidence" value="ECO:0007669"/>
    <property type="project" value="UniProtKB-UniRule"/>
</dbReference>
<dbReference type="NCBIfam" id="NF009044">
    <property type="entry name" value="PRK12378.1"/>
    <property type="match status" value="1"/>
</dbReference>